<proteinExistence type="predicted"/>
<protein>
    <submittedName>
        <fullName evidence="1">40797_t:CDS:1</fullName>
    </submittedName>
</protein>
<dbReference type="EMBL" id="CAJVQB010048106">
    <property type="protein sequence ID" value="CAG8833829.1"/>
    <property type="molecule type" value="Genomic_DNA"/>
</dbReference>
<organism evidence="1 2">
    <name type="scientific">Gigaspora margarita</name>
    <dbReference type="NCBI Taxonomy" id="4874"/>
    <lineage>
        <taxon>Eukaryota</taxon>
        <taxon>Fungi</taxon>
        <taxon>Fungi incertae sedis</taxon>
        <taxon>Mucoromycota</taxon>
        <taxon>Glomeromycotina</taxon>
        <taxon>Glomeromycetes</taxon>
        <taxon>Diversisporales</taxon>
        <taxon>Gigasporaceae</taxon>
        <taxon>Gigaspora</taxon>
    </lineage>
</organism>
<reference evidence="1 2" key="1">
    <citation type="submission" date="2021-06" db="EMBL/GenBank/DDBJ databases">
        <authorList>
            <person name="Kallberg Y."/>
            <person name="Tangrot J."/>
            <person name="Rosling A."/>
        </authorList>
    </citation>
    <scope>NUCLEOTIDE SEQUENCE [LARGE SCALE GENOMIC DNA]</scope>
    <source>
        <strain evidence="1 2">120-4 pot B 10/14</strain>
    </source>
</reference>
<evidence type="ECO:0000313" key="2">
    <source>
        <dbReference type="Proteomes" id="UP000789901"/>
    </source>
</evidence>
<feature type="non-terminal residue" evidence="1">
    <location>
        <position position="67"/>
    </location>
</feature>
<dbReference type="Proteomes" id="UP000789901">
    <property type="component" value="Unassembled WGS sequence"/>
</dbReference>
<accession>A0ABN7WJI2</accession>
<keyword evidence="2" id="KW-1185">Reference proteome</keyword>
<name>A0ABN7WJI2_GIGMA</name>
<sequence>MEELNQIWEVIEDTIIKVGKKVLPSKVIKNELGKQNPRLKEYSRSVANWRKWNKLINRINQLVETQI</sequence>
<comment type="caution">
    <text evidence="1">The sequence shown here is derived from an EMBL/GenBank/DDBJ whole genome shotgun (WGS) entry which is preliminary data.</text>
</comment>
<evidence type="ECO:0000313" key="1">
    <source>
        <dbReference type="EMBL" id="CAG8833829.1"/>
    </source>
</evidence>
<gene>
    <name evidence="1" type="ORF">GMARGA_LOCUS31750</name>
</gene>